<evidence type="ECO:0000313" key="4">
    <source>
        <dbReference type="Proteomes" id="UP000244948"/>
    </source>
</evidence>
<keyword evidence="2" id="KW-0812">Transmembrane</keyword>
<sequence>MRRKKREQREPFNWLFVITISFIVMTWLIAIYLTLKSPNNESIFFDAIVALFTGVAFTGVLYSLHLQREDLQLNREELAINREELGRTREEMREQKEEAKRQLFNQHFQMMLLTFSRKVDLLSEHYLTEEYLADLNLTAQKERIILSETQFIEKFTPERLNAIKVFNDLLYYYDQHYSFDDKEHSPALYLLTLSVTAELASLLRVINCLKLEDENFAYLQPLIKKSMESAIFLAQKYRVISFS</sequence>
<feature type="coiled-coil region" evidence="1">
    <location>
        <begin position="68"/>
        <end position="102"/>
    </location>
</feature>
<protein>
    <recommendedName>
        <fullName evidence="5">Phage abortive infection protein</fullName>
    </recommendedName>
</protein>
<dbReference type="RefSeq" id="WP_109235508.1">
    <property type="nucleotide sequence ID" value="NZ_BMXZ01000001.1"/>
</dbReference>
<keyword evidence="4" id="KW-1185">Reference proteome</keyword>
<name>A0A2U2AMC2_9GAMM</name>
<keyword evidence="2" id="KW-1133">Transmembrane helix</keyword>
<accession>A0A2U2AMC2</accession>
<dbReference type="Proteomes" id="UP000244948">
    <property type="component" value="Unassembled WGS sequence"/>
</dbReference>
<proteinExistence type="predicted"/>
<comment type="caution">
    <text evidence="3">The sequence shown here is derived from an EMBL/GenBank/DDBJ whole genome shotgun (WGS) entry which is preliminary data.</text>
</comment>
<organism evidence="3 4">
    <name type="scientific">Ignatzschineria indica</name>
    <dbReference type="NCBI Taxonomy" id="472583"/>
    <lineage>
        <taxon>Bacteria</taxon>
        <taxon>Pseudomonadati</taxon>
        <taxon>Pseudomonadota</taxon>
        <taxon>Gammaproteobacteria</taxon>
        <taxon>Cardiobacteriales</taxon>
        <taxon>Ignatzschineriaceae</taxon>
        <taxon>Ignatzschineria</taxon>
    </lineage>
</organism>
<dbReference type="EMBL" id="QEWR01000002">
    <property type="protein sequence ID" value="PWD84308.1"/>
    <property type="molecule type" value="Genomic_DNA"/>
</dbReference>
<evidence type="ECO:0008006" key="5">
    <source>
        <dbReference type="Google" id="ProtNLM"/>
    </source>
</evidence>
<evidence type="ECO:0000256" key="2">
    <source>
        <dbReference type="SAM" id="Phobius"/>
    </source>
</evidence>
<dbReference type="AlphaFoldDB" id="A0A2U2AMC2"/>
<feature type="transmembrane region" description="Helical" evidence="2">
    <location>
        <begin position="12"/>
        <end position="35"/>
    </location>
</feature>
<gene>
    <name evidence="3" type="ORF">DC082_01840</name>
</gene>
<reference evidence="3 4" key="1">
    <citation type="journal article" date="2018" name="Genome Announc.">
        <title>Ignatzschineria cameli sp. nov., isolated from necrotic foot tissue of dromedaries (Camelus dromedarius) and associated maggots (Wohlfahrtia species) in Dubai.</title>
        <authorList>
            <person name="Tsang C.C."/>
            <person name="Tang J.Y."/>
            <person name="Fong J.Y."/>
            <person name="Kinne J."/>
            <person name="Lee H.H."/>
            <person name="Joseph M."/>
            <person name="Jose S."/>
            <person name="Schuster R.K."/>
            <person name="Tang Y."/>
            <person name="Sivakumar S."/>
            <person name="Chen J.H."/>
            <person name="Teng J.L."/>
            <person name="Lau S.K."/>
            <person name="Wernery U."/>
            <person name="Woo P.C."/>
        </authorList>
    </citation>
    <scope>NUCLEOTIDE SEQUENCE [LARGE SCALE GENOMIC DNA]</scope>
    <source>
        <strain evidence="3 4">KCTC 22643</strain>
    </source>
</reference>
<feature type="transmembrane region" description="Helical" evidence="2">
    <location>
        <begin position="47"/>
        <end position="66"/>
    </location>
</feature>
<keyword evidence="2" id="KW-0472">Membrane</keyword>
<evidence type="ECO:0000256" key="1">
    <source>
        <dbReference type="SAM" id="Coils"/>
    </source>
</evidence>
<keyword evidence="1" id="KW-0175">Coiled coil</keyword>
<evidence type="ECO:0000313" key="3">
    <source>
        <dbReference type="EMBL" id="PWD84308.1"/>
    </source>
</evidence>